<evidence type="ECO:0000313" key="1">
    <source>
        <dbReference type="EMBL" id="RXF59215.1"/>
    </source>
</evidence>
<name>A0A4Q0LVK4_9LACO</name>
<comment type="caution">
    <text evidence="1">The sequence shown here is derived from an EMBL/GenBank/DDBJ whole genome shotgun (WGS) entry which is preliminary data.</text>
</comment>
<sequence length="60" mass="7335">MLEDFDYQEQQMIVNAHMSLEDYENTDYYRLVEVMSARPKDKRPMNLWDFAASLDKTERR</sequence>
<reference evidence="1 2" key="1">
    <citation type="submission" date="2019-01" db="EMBL/GenBank/DDBJ databases">
        <title>The genome sequence of Lactobacillus crispatus L49.</title>
        <authorList>
            <person name="Zhong J."/>
            <person name="Zhang J."/>
        </authorList>
    </citation>
    <scope>NUCLEOTIDE SEQUENCE [LARGE SCALE GENOMIC DNA]</scope>
    <source>
        <strain evidence="1 2">L49</strain>
    </source>
</reference>
<dbReference type="EMBL" id="SCLX01000009">
    <property type="protein sequence ID" value="RXF59215.1"/>
    <property type="molecule type" value="Genomic_DNA"/>
</dbReference>
<proteinExistence type="predicted"/>
<accession>A0A4Q0LVK4</accession>
<dbReference type="AlphaFoldDB" id="A0A4Q0LVK4"/>
<gene>
    <name evidence="1" type="ORF">ERD32_02475</name>
</gene>
<evidence type="ECO:0000313" key="2">
    <source>
        <dbReference type="Proteomes" id="UP000289808"/>
    </source>
</evidence>
<dbReference type="Proteomes" id="UP000289808">
    <property type="component" value="Unassembled WGS sequence"/>
</dbReference>
<protein>
    <submittedName>
        <fullName evidence="1">Uncharacterized protein</fullName>
    </submittedName>
</protein>
<organism evidence="1 2">
    <name type="scientific">Lactobacillus crispatus</name>
    <dbReference type="NCBI Taxonomy" id="47770"/>
    <lineage>
        <taxon>Bacteria</taxon>
        <taxon>Bacillati</taxon>
        <taxon>Bacillota</taxon>
        <taxon>Bacilli</taxon>
        <taxon>Lactobacillales</taxon>
        <taxon>Lactobacillaceae</taxon>
        <taxon>Lactobacillus</taxon>
    </lineage>
</organism>